<comment type="similarity">
    <text evidence="1">Belongs to the sigma-70 factor family. ECF subfamily.</text>
</comment>
<dbReference type="Proteomes" id="UP001230220">
    <property type="component" value="Unassembled WGS sequence"/>
</dbReference>
<dbReference type="InterPro" id="IPR013324">
    <property type="entry name" value="RNA_pol_sigma_r3/r4-like"/>
</dbReference>
<evidence type="ECO:0000313" key="10">
    <source>
        <dbReference type="Proteomes" id="UP001230220"/>
    </source>
</evidence>
<dbReference type="SUPFAM" id="SSF88659">
    <property type="entry name" value="Sigma3 and sigma4 domains of RNA polymerase sigma factors"/>
    <property type="match status" value="1"/>
</dbReference>
<dbReference type="RefSeq" id="WP_307407206.1">
    <property type="nucleotide sequence ID" value="NZ_JAUSUR010000002.1"/>
</dbReference>
<dbReference type="InterPro" id="IPR014284">
    <property type="entry name" value="RNA_pol_sigma-70_dom"/>
</dbReference>
<proteinExistence type="inferred from homology"/>
<evidence type="ECO:0000259" key="8">
    <source>
        <dbReference type="Pfam" id="PF08281"/>
    </source>
</evidence>
<evidence type="ECO:0000259" key="7">
    <source>
        <dbReference type="Pfam" id="PF04542"/>
    </source>
</evidence>
<keyword evidence="6" id="KW-0472">Membrane</keyword>
<dbReference type="PANTHER" id="PTHR43133">
    <property type="entry name" value="RNA POLYMERASE ECF-TYPE SIGMA FACTO"/>
    <property type="match status" value="1"/>
</dbReference>
<name>A0ABU0E224_9FIRM</name>
<dbReference type="NCBIfam" id="TIGR02937">
    <property type="entry name" value="sigma70-ECF"/>
    <property type="match status" value="1"/>
</dbReference>
<dbReference type="CDD" id="cd06171">
    <property type="entry name" value="Sigma70_r4"/>
    <property type="match status" value="1"/>
</dbReference>
<keyword evidence="10" id="KW-1185">Reference proteome</keyword>
<keyword evidence="5" id="KW-0804">Transcription</keyword>
<evidence type="ECO:0000256" key="3">
    <source>
        <dbReference type="ARBA" id="ARBA00023082"/>
    </source>
</evidence>
<evidence type="ECO:0000256" key="2">
    <source>
        <dbReference type="ARBA" id="ARBA00023015"/>
    </source>
</evidence>
<keyword evidence="3" id="KW-0731">Sigma factor</keyword>
<dbReference type="InterPro" id="IPR007627">
    <property type="entry name" value="RNA_pol_sigma70_r2"/>
</dbReference>
<dbReference type="InterPro" id="IPR013249">
    <property type="entry name" value="RNA_pol_sigma70_r4_t2"/>
</dbReference>
<comment type="caution">
    <text evidence="9">The sequence shown here is derived from an EMBL/GenBank/DDBJ whole genome shotgun (WGS) entry which is preliminary data.</text>
</comment>
<evidence type="ECO:0000256" key="1">
    <source>
        <dbReference type="ARBA" id="ARBA00010641"/>
    </source>
</evidence>
<feature type="domain" description="RNA polymerase sigma factor 70 region 4 type 2" evidence="8">
    <location>
        <begin position="131"/>
        <end position="181"/>
    </location>
</feature>
<feature type="domain" description="RNA polymerase sigma-70 region 2" evidence="7">
    <location>
        <begin position="23"/>
        <end position="90"/>
    </location>
</feature>
<dbReference type="InterPro" id="IPR013325">
    <property type="entry name" value="RNA_pol_sigma_r2"/>
</dbReference>
<dbReference type="Gene3D" id="1.10.1740.10">
    <property type="match status" value="1"/>
</dbReference>
<dbReference type="SUPFAM" id="SSF88946">
    <property type="entry name" value="Sigma2 domain of RNA polymerase sigma factors"/>
    <property type="match status" value="1"/>
</dbReference>
<dbReference type="EMBL" id="JAUSUR010000002">
    <property type="protein sequence ID" value="MDQ0360931.1"/>
    <property type="molecule type" value="Genomic_DNA"/>
</dbReference>
<keyword evidence="6" id="KW-0812">Transmembrane</keyword>
<protein>
    <submittedName>
        <fullName evidence="9">RNA polymerase sigma factor (Sigma-70 family)</fullName>
    </submittedName>
</protein>
<dbReference type="InterPro" id="IPR039425">
    <property type="entry name" value="RNA_pol_sigma-70-like"/>
</dbReference>
<reference evidence="9 10" key="1">
    <citation type="submission" date="2023-07" db="EMBL/GenBank/DDBJ databases">
        <title>Genomic Encyclopedia of Type Strains, Phase IV (KMG-IV): sequencing the most valuable type-strain genomes for metagenomic binning, comparative biology and taxonomic classification.</title>
        <authorList>
            <person name="Goeker M."/>
        </authorList>
    </citation>
    <scope>NUCLEOTIDE SEQUENCE [LARGE SCALE GENOMIC DNA]</scope>
    <source>
        <strain evidence="9 10">DSM 16784</strain>
    </source>
</reference>
<evidence type="ECO:0000256" key="4">
    <source>
        <dbReference type="ARBA" id="ARBA00023125"/>
    </source>
</evidence>
<gene>
    <name evidence="9" type="ORF">J2S15_001676</name>
</gene>
<dbReference type="Pfam" id="PF04542">
    <property type="entry name" value="Sigma70_r2"/>
    <property type="match status" value="1"/>
</dbReference>
<dbReference type="InterPro" id="IPR036388">
    <property type="entry name" value="WH-like_DNA-bd_sf"/>
</dbReference>
<keyword evidence="2" id="KW-0805">Transcription regulation</keyword>
<dbReference type="PANTHER" id="PTHR43133:SF8">
    <property type="entry name" value="RNA POLYMERASE SIGMA FACTOR HI_1459-RELATED"/>
    <property type="match status" value="1"/>
</dbReference>
<evidence type="ECO:0000256" key="5">
    <source>
        <dbReference type="ARBA" id="ARBA00023163"/>
    </source>
</evidence>
<keyword evidence="4" id="KW-0238">DNA-binding</keyword>
<accession>A0ABU0E224</accession>
<dbReference type="Gene3D" id="1.10.10.10">
    <property type="entry name" value="Winged helix-like DNA-binding domain superfamily/Winged helix DNA-binding domain"/>
    <property type="match status" value="1"/>
</dbReference>
<feature type="transmembrane region" description="Helical" evidence="6">
    <location>
        <begin position="248"/>
        <end position="269"/>
    </location>
</feature>
<keyword evidence="6" id="KW-1133">Transmembrane helix</keyword>
<sequence>MDKKELTQIVKAVQRDKGQFELLYSQIINKVYFWCYTLSSNEAEAKDMAQEAMIRIYNKIDNVEKPEYFTSWMYKVVRNSGINYMEQNRKKELPFLDDEEFSGQFEAVVREERKDHMPKEAYDLKETKKLISKFIDNLPKMQREVITLFYLEEMKINEIAETLDYNIGSVKSRLYSGRKNLELQISDYQEKNNVKLYSIALLPLLGLIIQEYSAELCDKQDLAYDESIYTTTGSTSLINLSMILSAKVLVTLLSVFIIVILLISFSGVIQNKENNNYGKTSTVINEYEEEMEENLKGHPYIKGITYSTFPTRTSVDVSITLKQELAKKDISILFDDEEIYFEKSNKIVRLDAKENGEYTIIINSKKMMFTIDRIDSYAPEVTGISNYGDYIQLYVNDELSQIDYSKSYLVYQGKDYAIPNNLTIDGKFQGMVEIILFNKEGYYIEYNLNLK</sequence>
<evidence type="ECO:0000313" key="9">
    <source>
        <dbReference type="EMBL" id="MDQ0360931.1"/>
    </source>
</evidence>
<organism evidence="9 10">
    <name type="scientific">Breznakia pachnodae</name>
    <dbReference type="NCBI Taxonomy" id="265178"/>
    <lineage>
        <taxon>Bacteria</taxon>
        <taxon>Bacillati</taxon>
        <taxon>Bacillota</taxon>
        <taxon>Erysipelotrichia</taxon>
        <taxon>Erysipelotrichales</taxon>
        <taxon>Erysipelotrichaceae</taxon>
        <taxon>Breznakia</taxon>
    </lineage>
</organism>
<evidence type="ECO:0000256" key="6">
    <source>
        <dbReference type="SAM" id="Phobius"/>
    </source>
</evidence>
<dbReference type="Pfam" id="PF08281">
    <property type="entry name" value="Sigma70_r4_2"/>
    <property type="match status" value="1"/>
</dbReference>